<proteinExistence type="predicted"/>
<comment type="caution">
    <text evidence="1">The sequence shown here is derived from an EMBL/GenBank/DDBJ whole genome shotgun (WGS) entry which is preliminary data.</text>
</comment>
<sequence>MGNVEQPLSEVGCCTNLHAVAEFQVIDDWFVRELPKTAVKHRLLLKWQWLLILHHMVAPGL</sequence>
<name>A0ABX3UXY4_9MYCO</name>
<dbReference type="Proteomes" id="UP000193811">
    <property type="component" value="Unassembled WGS sequence"/>
</dbReference>
<organism evidence="1 2">
    <name type="scientific">Mycolicibacterium conceptionense</name>
    <dbReference type="NCBI Taxonomy" id="451644"/>
    <lineage>
        <taxon>Bacteria</taxon>
        <taxon>Bacillati</taxon>
        <taxon>Actinomycetota</taxon>
        <taxon>Actinomycetes</taxon>
        <taxon>Mycobacteriales</taxon>
        <taxon>Mycobacteriaceae</taxon>
        <taxon>Mycolicibacterium</taxon>
    </lineage>
</organism>
<reference evidence="1 2" key="1">
    <citation type="submission" date="2016-01" db="EMBL/GenBank/DDBJ databases">
        <title>The new phylogeny of the genus Mycobacterium.</title>
        <authorList>
            <person name="Tarcisio F."/>
            <person name="Conor M."/>
            <person name="Antonella G."/>
            <person name="Elisabetta G."/>
            <person name="Giulia F.S."/>
            <person name="Sara T."/>
            <person name="Anna F."/>
            <person name="Clotilde B."/>
            <person name="Roberto B."/>
            <person name="Veronica D.S."/>
            <person name="Fabio R."/>
            <person name="Monica P."/>
            <person name="Olivier J."/>
            <person name="Enrico T."/>
            <person name="Nicola S."/>
        </authorList>
    </citation>
    <scope>NUCLEOTIDE SEQUENCE [LARGE SCALE GENOMIC DNA]</scope>
    <source>
        <strain evidence="1 2">CCUG 50187</strain>
    </source>
</reference>
<evidence type="ECO:0000313" key="1">
    <source>
        <dbReference type="EMBL" id="ORV20042.1"/>
    </source>
</evidence>
<gene>
    <name evidence="1" type="ORF">AWB98_29295</name>
</gene>
<dbReference type="EMBL" id="LQOP01000036">
    <property type="protein sequence ID" value="ORV20042.1"/>
    <property type="molecule type" value="Genomic_DNA"/>
</dbReference>
<accession>A0ABX3UXY4</accession>
<keyword evidence="2" id="KW-1185">Reference proteome</keyword>
<evidence type="ECO:0000313" key="2">
    <source>
        <dbReference type="Proteomes" id="UP000193811"/>
    </source>
</evidence>
<protein>
    <submittedName>
        <fullName evidence="1">Uncharacterized protein</fullName>
    </submittedName>
</protein>